<feature type="compositionally biased region" description="Low complexity" evidence="1">
    <location>
        <begin position="124"/>
        <end position="133"/>
    </location>
</feature>
<keyword evidence="3" id="KW-1185">Reference proteome</keyword>
<dbReference type="HOGENOM" id="CLU_935037_0_0_1"/>
<feature type="compositionally biased region" description="Polar residues" evidence="1">
    <location>
        <begin position="1"/>
        <end position="19"/>
    </location>
</feature>
<protein>
    <submittedName>
        <fullName evidence="2">Uncharacterized protein</fullName>
    </submittedName>
</protein>
<sequence>MATAKGTSSSVPPQGGSSAKSKRQADINQEGLNLLGLEGFSTPPPRNNGQGAHSLAYQIKTLAPKASQMDFLFQDYTGWNAKCPGCLLERNRDKGFHRPDKIKMSSYGSGFHNSVPPQQGTTFYGSSYGGNNSQSTASSYHNGSSKSTTGRVPAQQYSDYKSKTADQYSYYYNSISSSQGQQLGGAGYYDKQPKYSVDGRRNVQDVCLNITATRFRNSVPVQQGTTLYGTSYGATNSQSTTSSYYSGPSKSTTGRVPAQQSSDYKSNTADQYYYNSISSSKSQQLGGAGAKSSEQKSI</sequence>
<evidence type="ECO:0000256" key="1">
    <source>
        <dbReference type="SAM" id="MobiDB-lite"/>
    </source>
</evidence>
<feature type="compositionally biased region" description="Polar residues" evidence="1">
    <location>
        <begin position="134"/>
        <end position="158"/>
    </location>
</feature>
<dbReference type="Gramene" id="ORUFI08G13360.1">
    <property type="protein sequence ID" value="ORUFI08G13360.1"/>
    <property type="gene ID" value="ORUFI08G13360"/>
</dbReference>
<evidence type="ECO:0000313" key="2">
    <source>
        <dbReference type="EnsemblPlants" id="ORUFI08G13360.1"/>
    </source>
</evidence>
<feature type="compositionally biased region" description="Low complexity" evidence="1">
    <location>
        <begin position="235"/>
        <end position="253"/>
    </location>
</feature>
<dbReference type="EnsemblPlants" id="ORUFI08G13360.1">
    <property type="protein sequence ID" value="ORUFI08G13360.1"/>
    <property type="gene ID" value="ORUFI08G13360"/>
</dbReference>
<feature type="compositionally biased region" description="Polar residues" evidence="1">
    <location>
        <begin position="107"/>
        <end position="123"/>
    </location>
</feature>
<feature type="region of interest" description="Disordered" evidence="1">
    <location>
        <begin position="1"/>
        <end position="52"/>
    </location>
</feature>
<feature type="compositionally biased region" description="Low complexity" evidence="1">
    <location>
        <begin position="30"/>
        <end position="39"/>
    </location>
</feature>
<reference evidence="2" key="2">
    <citation type="submission" date="2015-06" db="UniProtKB">
        <authorList>
            <consortium name="EnsemblPlants"/>
        </authorList>
    </citation>
    <scope>IDENTIFICATION</scope>
</reference>
<accession>A0A0E0QHV7</accession>
<organism evidence="2 3">
    <name type="scientific">Oryza rufipogon</name>
    <name type="common">Brownbeard rice</name>
    <name type="synonym">Asian wild rice</name>
    <dbReference type="NCBI Taxonomy" id="4529"/>
    <lineage>
        <taxon>Eukaryota</taxon>
        <taxon>Viridiplantae</taxon>
        <taxon>Streptophyta</taxon>
        <taxon>Embryophyta</taxon>
        <taxon>Tracheophyta</taxon>
        <taxon>Spermatophyta</taxon>
        <taxon>Magnoliopsida</taxon>
        <taxon>Liliopsida</taxon>
        <taxon>Poales</taxon>
        <taxon>Poaceae</taxon>
        <taxon>BOP clade</taxon>
        <taxon>Oryzoideae</taxon>
        <taxon>Oryzeae</taxon>
        <taxon>Oryzinae</taxon>
        <taxon>Oryza</taxon>
    </lineage>
</organism>
<feature type="region of interest" description="Disordered" evidence="1">
    <location>
        <begin position="107"/>
        <end position="158"/>
    </location>
</feature>
<reference evidence="3" key="1">
    <citation type="submission" date="2013-06" db="EMBL/GenBank/DDBJ databases">
        <authorList>
            <person name="Zhao Q."/>
        </authorList>
    </citation>
    <scope>NUCLEOTIDE SEQUENCE</scope>
    <source>
        <strain evidence="3">cv. W1943</strain>
    </source>
</reference>
<name>A0A0E0QHV7_ORYRU</name>
<dbReference type="AlphaFoldDB" id="A0A0E0QHV7"/>
<dbReference type="Proteomes" id="UP000008022">
    <property type="component" value="Unassembled WGS sequence"/>
</dbReference>
<feature type="region of interest" description="Disordered" evidence="1">
    <location>
        <begin position="230"/>
        <end position="264"/>
    </location>
</feature>
<proteinExistence type="predicted"/>
<evidence type="ECO:0000313" key="3">
    <source>
        <dbReference type="Proteomes" id="UP000008022"/>
    </source>
</evidence>